<dbReference type="InterPro" id="IPR011009">
    <property type="entry name" value="Kinase-like_dom_sf"/>
</dbReference>
<organism evidence="2">
    <name type="scientific">Nippostrongylus brasiliensis</name>
    <name type="common">Rat hookworm</name>
    <dbReference type="NCBI Taxonomy" id="27835"/>
    <lineage>
        <taxon>Eukaryota</taxon>
        <taxon>Metazoa</taxon>
        <taxon>Ecdysozoa</taxon>
        <taxon>Nematoda</taxon>
        <taxon>Chromadorea</taxon>
        <taxon>Rhabditida</taxon>
        <taxon>Rhabditina</taxon>
        <taxon>Rhabditomorpha</taxon>
        <taxon>Strongyloidea</taxon>
        <taxon>Heligmosomidae</taxon>
        <taxon>Nippostrongylus</taxon>
    </lineage>
</organism>
<reference evidence="2" key="1">
    <citation type="submission" date="2017-02" db="UniProtKB">
        <authorList>
            <consortium name="WormBaseParasite"/>
        </authorList>
    </citation>
    <scope>IDENTIFICATION</scope>
</reference>
<dbReference type="GO" id="GO:0004672">
    <property type="term" value="F:protein kinase activity"/>
    <property type="evidence" value="ECO:0007669"/>
    <property type="project" value="InterPro"/>
</dbReference>
<dbReference type="Gene3D" id="1.10.510.10">
    <property type="entry name" value="Transferase(Phosphotransferase) domain 1"/>
    <property type="match status" value="1"/>
</dbReference>
<dbReference type="PANTHER" id="PTHR11909">
    <property type="entry name" value="CASEIN KINASE-RELATED"/>
    <property type="match status" value="1"/>
</dbReference>
<sequence>LKEYVKSSQKYLDNIYSFKAALKAEYNRANREVLKIEALILRRLEGRPFFPQILQSGRKTLYSYIVMTLLEVSNDLIALRNKCNELLLFRKVGKVCTISTQIRLGINMLYGLKQLHDIGFIHRDLKPANMALGLRGTPAQRFIHYFDFGLSREYIILDTDGRRKMRRPRAKAHFRGTVRYCSANALERGEQGRPDDLWALIY</sequence>
<dbReference type="PROSITE" id="PS50011">
    <property type="entry name" value="PROTEIN_KINASE_DOM"/>
    <property type="match status" value="1"/>
</dbReference>
<accession>A0A0N4XRQ1</accession>
<evidence type="ECO:0000313" key="2">
    <source>
        <dbReference type="WBParaSite" id="NBR_0000520301-mRNA-1"/>
    </source>
</evidence>
<dbReference type="OMA" id="THIRYFL"/>
<feature type="domain" description="Protein kinase" evidence="1">
    <location>
        <begin position="1"/>
        <end position="202"/>
    </location>
</feature>
<dbReference type="InterPro" id="IPR000719">
    <property type="entry name" value="Prot_kinase_dom"/>
</dbReference>
<protein>
    <submittedName>
        <fullName evidence="2">Protein kinase domain-containing protein</fullName>
    </submittedName>
</protein>
<dbReference type="Pfam" id="PF00069">
    <property type="entry name" value="Pkinase"/>
    <property type="match status" value="1"/>
</dbReference>
<dbReference type="InterPro" id="IPR050235">
    <property type="entry name" value="CK1_Ser-Thr_kinase"/>
</dbReference>
<dbReference type="WBParaSite" id="NBR_0000520301-mRNA-1">
    <property type="protein sequence ID" value="NBR_0000520301-mRNA-1"/>
    <property type="gene ID" value="NBR_0000520301"/>
</dbReference>
<proteinExistence type="predicted"/>
<evidence type="ECO:0000259" key="1">
    <source>
        <dbReference type="PROSITE" id="PS50011"/>
    </source>
</evidence>
<name>A0A0N4XRQ1_NIPBR</name>
<dbReference type="Gene3D" id="3.30.200.20">
    <property type="entry name" value="Phosphorylase Kinase, domain 1"/>
    <property type="match status" value="1"/>
</dbReference>
<dbReference type="GO" id="GO:0005524">
    <property type="term" value="F:ATP binding"/>
    <property type="evidence" value="ECO:0007669"/>
    <property type="project" value="InterPro"/>
</dbReference>
<dbReference type="AlphaFoldDB" id="A0A0N4XRQ1"/>
<dbReference type="SUPFAM" id="SSF56112">
    <property type="entry name" value="Protein kinase-like (PK-like)"/>
    <property type="match status" value="1"/>
</dbReference>